<name>A0A2P7PYN6_9FIRM</name>
<evidence type="ECO:0000256" key="3">
    <source>
        <dbReference type="ARBA" id="ARBA00022692"/>
    </source>
</evidence>
<keyword evidence="3 6" id="KW-0812">Transmembrane</keyword>
<feature type="transmembrane region" description="Helical" evidence="6">
    <location>
        <begin position="36"/>
        <end position="60"/>
    </location>
</feature>
<dbReference type="RefSeq" id="WP_106777311.1">
    <property type="nucleotide sequence ID" value="NZ_JBGGGQ010000003.1"/>
</dbReference>
<accession>A0A2P7PYN6</accession>
<protein>
    <submittedName>
        <fullName evidence="7">ATP synthase I</fullName>
    </submittedName>
</protein>
<dbReference type="GO" id="GO:0005886">
    <property type="term" value="C:plasma membrane"/>
    <property type="evidence" value="ECO:0007669"/>
    <property type="project" value="UniProtKB-SubCell"/>
</dbReference>
<gene>
    <name evidence="7" type="ORF">UF10_08120</name>
</gene>
<feature type="transmembrane region" description="Helical" evidence="6">
    <location>
        <begin position="72"/>
        <end position="92"/>
    </location>
</feature>
<keyword evidence="5 6" id="KW-0472">Membrane</keyword>
<keyword evidence="8" id="KW-1185">Reference proteome</keyword>
<dbReference type="OrthoDB" id="1751636at2"/>
<proteinExistence type="predicted"/>
<keyword evidence="2" id="KW-1003">Cell membrane</keyword>
<feature type="transmembrane region" description="Helical" evidence="6">
    <location>
        <begin position="98"/>
        <end position="116"/>
    </location>
</feature>
<organism evidence="7 8">
    <name type="scientific">Peptostreptococcus russellii</name>
    <dbReference type="NCBI Taxonomy" id="215200"/>
    <lineage>
        <taxon>Bacteria</taxon>
        <taxon>Bacillati</taxon>
        <taxon>Bacillota</taxon>
        <taxon>Clostridia</taxon>
        <taxon>Peptostreptococcales</taxon>
        <taxon>Peptostreptococcaceae</taxon>
        <taxon>Peptostreptococcus</taxon>
    </lineage>
</organism>
<evidence type="ECO:0000313" key="8">
    <source>
        <dbReference type="Proteomes" id="UP000241434"/>
    </source>
</evidence>
<reference evidence="7" key="1">
    <citation type="thesis" date="2015" institute="Rutgers" country="The State University of New Jersey, 14 College Farm Rd., New Brunswick, NJ, USA">
        <title>Ammonia toxicity in bacteria and its implications for treatment of and resource recovery from highly nitrogenous organic wastes.</title>
        <authorList>
            <person name="Luther A.K."/>
        </authorList>
    </citation>
    <scope>NUCLEOTIDE SEQUENCE</scope>
    <source>
        <strain evidence="7">RT-10B</strain>
    </source>
</reference>
<sequence length="129" mass="13994">MDSKILNDIKKILIGIGIYDCVIILIMLIIKKLSFATVGGLLAGSLVSILALLMLTKNVVDLVDKDKGKASVAAMFGYMLRLTLYAVILVFAAVNKSISVYTVALGLISTGLVIKLQQLVLKKIKRKEE</sequence>
<evidence type="ECO:0000256" key="4">
    <source>
        <dbReference type="ARBA" id="ARBA00022989"/>
    </source>
</evidence>
<comment type="caution">
    <text evidence="7">The sequence shown here is derived from an EMBL/GenBank/DDBJ whole genome shotgun (WGS) entry which is preliminary data.</text>
</comment>
<comment type="subcellular location">
    <subcellularLocation>
        <location evidence="1">Cell membrane</location>
        <topology evidence="1">Multi-pass membrane protein</topology>
    </subcellularLocation>
</comment>
<dbReference type="Proteomes" id="UP000241434">
    <property type="component" value="Unassembled WGS sequence"/>
</dbReference>
<dbReference type="AlphaFoldDB" id="A0A2P7PYN6"/>
<evidence type="ECO:0000256" key="5">
    <source>
        <dbReference type="ARBA" id="ARBA00023136"/>
    </source>
</evidence>
<dbReference type="InterPro" id="IPR005598">
    <property type="entry name" value="ATP_synth_I"/>
</dbReference>
<evidence type="ECO:0000256" key="2">
    <source>
        <dbReference type="ARBA" id="ARBA00022475"/>
    </source>
</evidence>
<evidence type="ECO:0000256" key="6">
    <source>
        <dbReference type="SAM" id="Phobius"/>
    </source>
</evidence>
<feature type="transmembrane region" description="Helical" evidence="6">
    <location>
        <begin position="12"/>
        <end position="30"/>
    </location>
</feature>
<dbReference type="EMBL" id="JYGE01000007">
    <property type="protein sequence ID" value="PSJ30821.1"/>
    <property type="molecule type" value="Genomic_DNA"/>
</dbReference>
<dbReference type="Pfam" id="PF03899">
    <property type="entry name" value="ATP-synt_I"/>
    <property type="match status" value="1"/>
</dbReference>
<keyword evidence="4 6" id="KW-1133">Transmembrane helix</keyword>
<evidence type="ECO:0000256" key="1">
    <source>
        <dbReference type="ARBA" id="ARBA00004651"/>
    </source>
</evidence>
<evidence type="ECO:0000313" key="7">
    <source>
        <dbReference type="EMBL" id="PSJ30821.1"/>
    </source>
</evidence>